<dbReference type="EMBL" id="JADNYJ010000021">
    <property type="protein sequence ID" value="KAF8905862.1"/>
    <property type="molecule type" value="Genomic_DNA"/>
</dbReference>
<feature type="region of interest" description="Disordered" evidence="1">
    <location>
        <begin position="155"/>
        <end position="175"/>
    </location>
</feature>
<dbReference type="EMBL" id="JADNYJ010000198">
    <property type="protein sequence ID" value="KAF8875328.1"/>
    <property type="molecule type" value="Genomic_DNA"/>
</dbReference>
<feature type="domain" description="AB hydrolase-1" evidence="2">
    <location>
        <begin position="32"/>
        <end position="238"/>
    </location>
</feature>
<dbReference type="InterPro" id="IPR000073">
    <property type="entry name" value="AB_hydrolase_1"/>
</dbReference>
<name>A0A9P5NUS1_GYMJU</name>
<dbReference type="Gene3D" id="3.40.50.1820">
    <property type="entry name" value="alpha/beta hydrolase"/>
    <property type="match status" value="1"/>
</dbReference>
<sequence>MGLNSSSFSWGPQVRWFGLKGGESGKGTCTALVFDNRGVGNSGYPRGPYTTSGMAEDVICLLDYLGWTEKRQLNVVGISLGGMIAQELAYRIPHRISSLLLAVTTPGGHIWNNFPPLKGLQCLTKLTFTPAPENKVPTVLDMLFPKVWLDEKAKSDPHAEWNGNTEDNKQGKTNSDVQAEGFLRRVTITKPQLFMGHISQMAAALTHYVSPERLAYIAANVPKVILVTGDDDHLVRPSCSVRIYEAMKNGLSKSDAESNSRRVELQQWEETGHGIHAQREDQFNLLVERCVREGKALLESGFEGRDV</sequence>
<dbReference type="OrthoDB" id="19657at2759"/>
<dbReference type="GO" id="GO:0016787">
    <property type="term" value="F:hydrolase activity"/>
    <property type="evidence" value="ECO:0007669"/>
    <property type="project" value="UniProtKB-KW"/>
</dbReference>
<dbReference type="Proteomes" id="UP000724874">
    <property type="component" value="Unassembled WGS sequence"/>
</dbReference>
<gene>
    <name evidence="4" type="ORF">CPB84DRAFT_1771374</name>
    <name evidence="3" type="ORF">CPB84DRAFT_1796575</name>
</gene>
<dbReference type="Pfam" id="PF00561">
    <property type="entry name" value="Abhydrolase_1"/>
    <property type="match status" value="1"/>
</dbReference>
<dbReference type="InterPro" id="IPR029058">
    <property type="entry name" value="AB_hydrolase_fold"/>
</dbReference>
<evidence type="ECO:0000259" key="2">
    <source>
        <dbReference type="Pfam" id="PF00561"/>
    </source>
</evidence>
<comment type="caution">
    <text evidence="4">The sequence shown here is derived from an EMBL/GenBank/DDBJ whole genome shotgun (WGS) entry which is preliminary data.</text>
</comment>
<evidence type="ECO:0000313" key="4">
    <source>
        <dbReference type="EMBL" id="KAF8905862.1"/>
    </source>
</evidence>
<keyword evidence="5" id="KW-1185">Reference proteome</keyword>
<evidence type="ECO:0000313" key="3">
    <source>
        <dbReference type="EMBL" id="KAF8875328.1"/>
    </source>
</evidence>
<protein>
    <submittedName>
        <fullName evidence="4">Alpha/Beta hydrolase protein</fullName>
    </submittedName>
</protein>
<dbReference type="PANTHER" id="PTHR43433">
    <property type="entry name" value="HYDROLASE, ALPHA/BETA FOLD FAMILY PROTEIN"/>
    <property type="match status" value="1"/>
</dbReference>
<evidence type="ECO:0000256" key="1">
    <source>
        <dbReference type="SAM" id="MobiDB-lite"/>
    </source>
</evidence>
<dbReference type="PANTHER" id="PTHR43433:SF5">
    <property type="entry name" value="AB HYDROLASE-1 DOMAIN-CONTAINING PROTEIN"/>
    <property type="match status" value="1"/>
</dbReference>
<reference evidence="4" key="1">
    <citation type="submission" date="2020-11" db="EMBL/GenBank/DDBJ databases">
        <authorList>
            <consortium name="DOE Joint Genome Institute"/>
            <person name="Ahrendt S."/>
            <person name="Riley R."/>
            <person name="Andreopoulos W."/>
            <person name="LaButti K."/>
            <person name="Pangilinan J."/>
            <person name="Ruiz-duenas F.J."/>
            <person name="Barrasa J.M."/>
            <person name="Sanchez-Garcia M."/>
            <person name="Camarero S."/>
            <person name="Miyauchi S."/>
            <person name="Serrano A."/>
            <person name="Linde D."/>
            <person name="Babiker R."/>
            <person name="Drula E."/>
            <person name="Ayuso-Fernandez I."/>
            <person name="Pacheco R."/>
            <person name="Padilla G."/>
            <person name="Ferreira P."/>
            <person name="Barriuso J."/>
            <person name="Kellner H."/>
            <person name="Castanera R."/>
            <person name="Alfaro M."/>
            <person name="Ramirez L."/>
            <person name="Pisabarro A.G."/>
            <person name="Kuo A."/>
            <person name="Tritt A."/>
            <person name="Lipzen A."/>
            <person name="He G."/>
            <person name="Yan M."/>
            <person name="Ng V."/>
            <person name="Cullen D."/>
            <person name="Martin F."/>
            <person name="Rosso M.-N."/>
            <person name="Henrissat B."/>
            <person name="Hibbett D."/>
            <person name="Martinez A.T."/>
            <person name="Grigoriev I.V."/>
        </authorList>
    </citation>
    <scope>NUCLEOTIDE SEQUENCE</scope>
    <source>
        <strain evidence="4">AH 44721</strain>
    </source>
</reference>
<dbReference type="AlphaFoldDB" id="A0A9P5NUS1"/>
<dbReference type="SUPFAM" id="SSF53474">
    <property type="entry name" value="alpha/beta-Hydrolases"/>
    <property type="match status" value="1"/>
</dbReference>
<keyword evidence="4" id="KW-0378">Hydrolase</keyword>
<proteinExistence type="predicted"/>
<evidence type="ECO:0000313" key="5">
    <source>
        <dbReference type="Proteomes" id="UP000724874"/>
    </source>
</evidence>
<organism evidence="4 5">
    <name type="scientific">Gymnopilus junonius</name>
    <name type="common">Spectacular rustgill mushroom</name>
    <name type="synonym">Gymnopilus spectabilis subsp. junonius</name>
    <dbReference type="NCBI Taxonomy" id="109634"/>
    <lineage>
        <taxon>Eukaryota</taxon>
        <taxon>Fungi</taxon>
        <taxon>Dikarya</taxon>
        <taxon>Basidiomycota</taxon>
        <taxon>Agaricomycotina</taxon>
        <taxon>Agaricomycetes</taxon>
        <taxon>Agaricomycetidae</taxon>
        <taxon>Agaricales</taxon>
        <taxon>Agaricineae</taxon>
        <taxon>Hymenogastraceae</taxon>
        <taxon>Gymnopilus</taxon>
    </lineage>
</organism>
<dbReference type="InterPro" id="IPR050471">
    <property type="entry name" value="AB_hydrolase"/>
</dbReference>
<accession>A0A9P5NUS1</accession>